<evidence type="ECO:0000256" key="3">
    <source>
        <dbReference type="ARBA" id="ARBA00023027"/>
    </source>
</evidence>
<dbReference type="FunFam" id="3.40.605.10:FF:000007">
    <property type="entry name" value="NAD/NADP-dependent betaine aldehyde dehydrogenase"/>
    <property type="match status" value="1"/>
</dbReference>
<gene>
    <name evidence="7" type="ORF">GCM10017667_44690</name>
</gene>
<dbReference type="Proteomes" id="UP000632849">
    <property type="component" value="Unassembled WGS sequence"/>
</dbReference>
<dbReference type="InterPro" id="IPR016160">
    <property type="entry name" value="Ald_DH_CS_CYS"/>
</dbReference>
<reference evidence="7" key="1">
    <citation type="journal article" date="2014" name="Int. J. Syst. Evol. Microbiol.">
        <title>Complete genome sequence of Corynebacterium casei LMG S-19264T (=DSM 44701T), isolated from a smear-ripened cheese.</title>
        <authorList>
            <consortium name="US DOE Joint Genome Institute (JGI-PGF)"/>
            <person name="Walter F."/>
            <person name="Albersmeier A."/>
            <person name="Kalinowski J."/>
            <person name="Ruckert C."/>
        </authorList>
    </citation>
    <scope>NUCLEOTIDE SEQUENCE</scope>
    <source>
        <strain evidence="7">JCM 4122</strain>
    </source>
</reference>
<feature type="domain" description="Aldehyde dehydrogenase" evidence="6">
    <location>
        <begin position="25"/>
        <end position="474"/>
    </location>
</feature>
<dbReference type="SUPFAM" id="SSF53720">
    <property type="entry name" value="ALDH-like"/>
    <property type="match status" value="1"/>
</dbReference>
<dbReference type="Gene3D" id="3.40.605.10">
    <property type="entry name" value="Aldehyde Dehydrogenase, Chain A, domain 1"/>
    <property type="match status" value="1"/>
</dbReference>
<evidence type="ECO:0000256" key="4">
    <source>
        <dbReference type="PROSITE-ProRule" id="PRU10007"/>
    </source>
</evidence>
<protein>
    <submittedName>
        <fullName evidence="7">Aldehyde dehydrogenase</fullName>
    </submittedName>
</protein>
<keyword evidence="2 5" id="KW-0560">Oxidoreductase</keyword>
<dbReference type="InterPro" id="IPR016162">
    <property type="entry name" value="Ald_DH_N"/>
</dbReference>
<comment type="similarity">
    <text evidence="1 5">Belongs to the aldehyde dehydrogenase family.</text>
</comment>
<comment type="caution">
    <text evidence="7">The sequence shown here is derived from an EMBL/GenBank/DDBJ whole genome shotgun (WGS) entry which is preliminary data.</text>
</comment>
<evidence type="ECO:0000256" key="2">
    <source>
        <dbReference type="ARBA" id="ARBA00023002"/>
    </source>
</evidence>
<evidence type="ECO:0000256" key="1">
    <source>
        <dbReference type="ARBA" id="ARBA00009986"/>
    </source>
</evidence>
<feature type="active site" evidence="4">
    <location>
        <position position="258"/>
    </location>
</feature>
<dbReference type="InterPro" id="IPR016163">
    <property type="entry name" value="Ald_DH_C"/>
</dbReference>
<keyword evidence="8" id="KW-1185">Reference proteome</keyword>
<evidence type="ECO:0000256" key="5">
    <source>
        <dbReference type="RuleBase" id="RU003345"/>
    </source>
</evidence>
<dbReference type="InterPro" id="IPR016161">
    <property type="entry name" value="Ald_DH/histidinol_DH"/>
</dbReference>
<keyword evidence="3" id="KW-0520">NAD</keyword>
<dbReference type="CDD" id="cd07093">
    <property type="entry name" value="ALDH_F8_HMSADH"/>
    <property type="match status" value="1"/>
</dbReference>
<dbReference type="PANTHER" id="PTHR43720:SF2">
    <property type="entry name" value="2-AMINOMUCONIC SEMIALDEHYDE DEHYDROGENASE"/>
    <property type="match status" value="1"/>
</dbReference>
<reference evidence="7" key="2">
    <citation type="submission" date="2020-09" db="EMBL/GenBank/DDBJ databases">
        <authorList>
            <person name="Sun Q."/>
            <person name="Ohkuma M."/>
        </authorList>
    </citation>
    <scope>NUCLEOTIDE SEQUENCE</scope>
    <source>
        <strain evidence="7">JCM 4122</strain>
    </source>
</reference>
<dbReference type="NCBIfam" id="TIGR03216">
    <property type="entry name" value="OH_muco_semi_DH"/>
    <property type="match status" value="1"/>
</dbReference>
<dbReference type="PROSITE" id="PS00687">
    <property type="entry name" value="ALDEHYDE_DEHYDR_GLU"/>
    <property type="match status" value="1"/>
</dbReference>
<evidence type="ECO:0000259" key="6">
    <source>
        <dbReference type="Pfam" id="PF00171"/>
    </source>
</evidence>
<organism evidence="7 8">
    <name type="scientific">Streptomyces filamentosus</name>
    <name type="common">Streptomyces roseosporus</name>
    <dbReference type="NCBI Taxonomy" id="67294"/>
    <lineage>
        <taxon>Bacteria</taxon>
        <taxon>Bacillati</taxon>
        <taxon>Actinomycetota</taxon>
        <taxon>Actinomycetes</taxon>
        <taxon>Kitasatosporales</taxon>
        <taxon>Streptomycetaceae</taxon>
        <taxon>Streptomyces</taxon>
    </lineage>
</organism>
<dbReference type="EMBL" id="BNBE01000002">
    <property type="protein sequence ID" value="GHG07968.1"/>
    <property type="molecule type" value="Genomic_DNA"/>
</dbReference>
<dbReference type="Pfam" id="PF00171">
    <property type="entry name" value="Aldedh"/>
    <property type="match status" value="1"/>
</dbReference>
<evidence type="ECO:0000313" key="7">
    <source>
        <dbReference type="EMBL" id="GHG07968.1"/>
    </source>
</evidence>
<evidence type="ECO:0000313" key="8">
    <source>
        <dbReference type="Proteomes" id="UP000632849"/>
    </source>
</evidence>
<sequence>MEVCKVSSPVRHYVGGGFDASGVPFPLVDPVTGRTAGDVPEAPRELVDRAVGAAREALRGPWAAWSPAERSRLLHRIADGIERRSEEFVAAECADTGKPRALASTVDVPRAVANFRAYADLLAGRSERSWHTPTPDGRGALNYTVHKPLGVVAVISPWNLPLLLLTWKVAPALATGNTVVAKPSELTPGTACLLAEVMAEAEVPAGVFNLVHGRGADAAGQWLTEHPGVDAVAFTGESRTGSTIMRAAAARLAPVSFELGGKNAGLVFADADLDEAVAGTLRSSFTHSGQVCLCTERVYVERPVFDAFATALAAGAKELAGYGPMISAAHRDKVRGHLERAAADGEVLAGGGTPRFGDDRDGGFWIEPTVLAGLPEDHPAVRDEIFGPVVHLAPFDTEEEALALANASPYGLAATVWTGDVRRAHRVAPALDVGVAWVNTWNLRDLRTPFGGVKASGIGREGGDHSLDFFSEPMNVCVKL</sequence>
<dbReference type="AlphaFoldDB" id="A0A919BSA1"/>
<dbReference type="InterPro" id="IPR017628">
    <property type="entry name" value="OHmuconic_semiald_DH"/>
</dbReference>
<dbReference type="InterPro" id="IPR029510">
    <property type="entry name" value="Ald_DH_CS_GLU"/>
</dbReference>
<dbReference type="PANTHER" id="PTHR43720">
    <property type="entry name" value="2-AMINOMUCONIC SEMIALDEHYDE DEHYDROGENASE"/>
    <property type="match status" value="1"/>
</dbReference>
<proteinExistence type="inferred from homology"/>
<accession>A0A919BSA1</accession>
<dbReference type="GO" id="GO:0016620">
    <property type="term" value="F:oxidoreductase activity, acting on the aldehyde or oxo group of donors, NAD or NADP as acceptor"/>
    <property type="evidence" value="ECO:0007669"/>
    <property type="project" value="InterPro"/>
</dbReference>
<dbReference type="RefSeq" id="WP_190042727.1">
    <property type="nucleotide sequence ID" value="NZ_BNBE01000002.1"/>
</dbReference>
<name>A0A919BSA1_STRFL</name>
<dbReference type="InterPro" id="IPR015590">
    <property type="entry name" value="Aldehyde_DH_dom"/>
</dbReference>
<dbReference type="Gene3D" id="3.40.309.10">
    <property type="entry name" value="Aldehyde Dehydrogenase, Chain A, domain 2"/>
    <property type="match status" value="1"/>
</dbReference>
<dbReference type="PROSITE" id="PS00070">
    <property type="entry name" value="ALDEHYDE_DEHYDR_CYS"/>
    <property type="match status" value="1"/>
</dbReference>